<feature type="compositionally biased region" description="Low complexity" evidence="1">
    <location>
        <begin position="95"/>
        <end position="128"/>
    </location>
</feature>
<dbReference type="EMBL" id="ML119062">
    <property type="protein sequence ID" value="ROT34983.1"/>
    <property type="molecule type" value="Genomic_DNA"/>
</dbReference>
<dbReference type="AlphaFoldDB" id="A0A3N2PKD9"/>
<name>A0A3N2PKD9_SODAK</name>
<evidence type="ECO:0000313" key="2">
    <source>
        <dbReference type="EMBL" id="ROT34983.1"/>
    </source>
</evidence>
<dbReference type="RefSeq" id="XP_028462789.1">
    <property type="nucleotide sequence ID" value="XM_028615650.1"/>
</dbReference>
<dbReference type="GeneID" id="39584127"/>
<protein>
    <submittedName>
        <fullName evidence="2">Uncharacterized protein</fullName>
    </submittedName>
</protein>
<organism evidence="2 3">
    <name type="scientific">Sodiomyces alkalinus (strain CBS 110278 / VKM F-3762 / F11)</name>
    <name type="common">Alkaliphilic filamentous fungus</name>
    <dbReference type="NCBI Taxonomy" id="1314773"/>
    <lineage>
        <taxon>Eukaryota</taxon>
        <taxon>Fungi</taxon>
        <taxon>Dikarya</taxon>
        <taxon>Ascomycota</taxon>
        <taxon>Pezizomycotina</taxon>
        <taxon>Sordariomycetes</taxon>
        <taxon>Hypocreomycetidae</taxon>
        <taxon>Glomerellales</taxon>
        <taxon>Plectosphaerellaceae</taxon>
        <taxon>Sodiomyces</taxon>
    </lineage>
</organism>
<keyword evidence="3" id="KW-1185">Reference proteome</keyword>
<feature type="compositionally biased region" description="Polar residues" evidence="1">
    <location>
        <begin position="51"/>
        <end position="62"/>
    </location>
</feature>
<feature type="region of interest" description="Disordered" evidence="1">
    <location>
        <begin position="51"/>
        <end position="133"/>
    </location>
</feature>
<evidence type="ECO:0000313" key="3">
    <source>
        <dbReference type="Proteomes" id="UP000272025"/>
    </source>
</evidence>
<dbReference type="Proteomes" id="UP000272025">
    <property type="component" value="Unassembled WGS sequence"/>
</dbReference>
<sequence length="280" mass="30449">MPNNNRTRPVVARSRMAQGRRNAIPNLSSRAIHPHHTQELRRRFRNLAMSSPVSEAANTSHGPGSRFHSGFHSDADSDADSDPCSPTSPWRPLYSSSNNSNNSNNNNNNNSNNNNNNNNNTTTTPTPTTDDEEDAASAIERDFRAILATSVAHAGGRHDAVHGILRASLQALTLEAVESGVTAPSGPAPVPWTFVMHAASVNLVRFSLLSSNRPFPARAVYGQRLIPLRPPFVNWGLLAFTVSVSSDLVVGLPRLIASQYSLCPCVHEELVELDHDGIRR</sequence>
<gene>
    <name evidence="2" type="ORF">SODALDRAFT_75492</name>
</gene>
<proteinExistence type="predicted"/>
<accession>A0A3N2PKD9</accession>
<feature type="region of interest" description="Disordered" evidence="1">
    <location>
        <begin position="1"/>
        <end position="36"/>
    </location>
</feature>
<reference evidence="2 3" key="1">
    <citation type="journal article" date="2018" name="Mol. Ecol.">
        <title>The obligate alkalophilic soda-lake fungus Sodiomyces alkalinus has shifted to a protein diet.</title>
        <authorList>
            <person name="Grum-Grzhimaylo A.A."/>
            <person name="Falkoski D.L."/>
            <person name="van den Heuvel J."/>
            <person name="Valero-Jimenez C.A."/>
            <person name="Min B."/>
            <person name="Choi I.G."/>
            <person name="Lipzen A."/>
            <person name="Daum C.G."/>
            <person name="Aanen D.K."/>
            <person name="Tsang A."/>
            <person name="Henrissat B."/>
            <person name="Bilanenko E.N."/>
            <person name="de Vries R.P."/>
            <person name="van Kan J.A.L."/>
            <person name="Grigoriev I.V."/>
            <person name="Debets A.J.M."/>
        </authorList>
    </citation>
    <scope>NUCLEOTIDE SEQUENCE [LARGE SCALE GENOMIC DNA]</scope>
    <source>
        <strain evidence="2 3">F11</strain>
    </source>
</reference>
<evidence type="ECO:0000256" key="1">
    <source>
        <dbReference type="SAM" id="MobiDB-lite"/>
    </source>
</evidence>